<dbReference type="EMBL" id="FUEG01000013">
    <property type="protein sequence ID" value="SJL10964.1"/>
    <property type="molecule type" value="Genomic_DNA"/>
</dbReference>
<dbReference type="AlphaFoldDB" id="A0A284RQD8"/>
<gene>
    <name evidence="1" type="ORF">ARMOST_14360</name>
</gene>
<evidence type="ECO:0000313" key="1">
    <source>
        <dbReference type="EMBL" id="SJL10964.1"/>
    </source>
</evidence>
<name>A0A284RQD8_ARMOS</name>
<dbReference type="OMA" id="IHFDAES"/>
<dbReference type="Proteomes" id="UP000219338">
    <property type="component" value="Unassembled WGS sequence"/>
</dbReference>
<organism evidence="1 2">
    <name type="scientific">Armillaria ostoyae</name>
    <name type="common">Armillaria root rot fungus</name>
    <dbReference type="NCBI Taxonomy" id="47428"/>
    <lineage>
        <taxon>Eukaryota</taxon>
        <taxon>Fungi</taxon>
        <taxon>Dikarya</taxon>
        <taxon>Basidiomycota</taxon>
        <taxon>Agaricomycotina</taxon>
        <taxon>Agaricomycetes</taxon>
        <taxon>Agaricomycetidae</taxon>
        <taxon>Agaricales</taxon>
        <taxon>Marasmiineae</taxon>
        <taxon>Physalacriaceae</taxon>
        <taxon>Armillaria</taxon>
    </lineage>
</organism>
<keyword evidence="2" id="KW-1185">Reference proteome</keyword>
<proteinExistence type="predicted"/>
<sequence length="104" mass="11610">MADVPLKLIEDVVDSHDPDSLISFHGRTLYHLFEPIHFDAESVHQFLALCDISPIVPSIVCSLKIVSSDNEPQLPSLPNITSLHVWATSTTYGRSTFWPSLPVR</sequence>
<protein>
    <submittedName>
        <fullName evidence="1">Uncharacterized protein</fullName>
    </submittedName>
</protein>
<reference evidence="2" key="1">
    <citation type="journal article" date="2017" name="Nat. Ecol. Evol.">
        <title>Genome expansion and lineage-specific genetic innovations in the forest pathogenic fungi Armillaria.</title>
        <authorList>
            <person name="Sipos G."/>
            <person name="Prasanna A.N."/>
            <person name="Walter M.C."/>
            <person name="O'Connor E."/>
            <person name="Balint B."/>
            <person name="Krizsan K."/>
            <person name="Kiss B."/>
            <person name="Hess J."/>
            <person name="Varga T."/>
            <person name="Slot J."/>
            <person name="Riley R."/>
            <person name="Boka B."/>
            <person name="Rigling D."/>
            <person name="Barry K."/>
            <person name="Lee J."/>
            <person name="Mihaltcheva S."/>
            <person name="LaButti K."/>
            <person name="Lipzen A."/>
            <person name="Waldron R."/>
            <person name="Moloney N.M."/>
            <person name="Sperisen C."/>
            <person name="Kredics L."/>
            <person name="Vagvoelgyi C."/>
            <person name="Patrignani A."/>
            <person name="Fitzpatrick D."/>
            <person name="Nagy I."/>
            <person name="Doyle S."/>
            <person name="Anderson J.B."/>
            <person name="Grigoriev I.V."/>
            <person name="Gueldener U."/>
            <person name="Muensterkoetter M."/>
            <person name="Nagy L.G."/>
        </authorList>
    </citation>
    <scope>NUCLEOTIDE SEQUENCE [LARGE SCALE GENOMIC DNA]</scope>
    <source>
        <strain evidence="2">C18/9</strain>
    </source>
</reference>
<accession>A0A284RQD8</accession>
<evidence type="ECO:0000313" key="2">
    <source>
        <dbReference type="Proteomes" id="UP000219338"/>
    </source>
</evidence>
<dbReference type="OrthoDB" id="10484901at2759"/>